<feature type="compositionally biased region" description="Basic and acidic residues" evidence="1">
    <location>
        <begin position="622"/>
        <end position="634"/>
    </location>
</feature>
<evidence type="ECO:0000256" key="1">
    <source>
        <dbReference type="SAM" id="MobiDB-lite"/>
    </source>
</evidence>
<feature type="compositionally biased region" description="Low complexity" evidence="1">
    <location>
        <begin position="188"/>
        <end position="207"/>
    </location>
</feature>
<feature type="compositionally biased region" description="Polar residues" evidence="1">
    <location>
        <begin position="71"/>
        <end position="94"/>
    </location>
</feature>
<feature type="compositionally biased region" description="Polar residues" evidence="1">
    <location>
        <begin position="265"/>
        <end position="274"/>
    </location>
</feature>
<evidence type="ECO:0000313" key="2">
    <source>
        <dbReference type="EMBL" id="ORZ30854.1"/>
    </source>
</evidence>
<keyword evidence="3" id="KW-1185">Reference proteome</keyword>
<dbReference type="Proteomes" id="UP000193411">
    <property type="component" value="Unassembled WGS sequence"/>
</dbReference>
<feature type="compositionally biased region" description="Low complexity" evidence="1">
    <location>
        <begin position="654"/>
        <end position="679"/>
    </location>
</feature>
<dbReference type="OrthoDB" id="10691826at2759"/>
<feature type="region of interest" description="Disordered" evidence="1">
    <location>
        <begin position="390"/>
        <end position="536"/>
    </location>
</feature>
<feature type="region of interest" description="Disordered" evidence="1">
    <location>
        <begin position="1"/>
        <end position="96"/>
    </location>
</feature>
<evidence type="ECO:0000313" key="3">
    <source>
        <dbReference type="Proteomes" id="UP000193411"/>
    </source>
</evidence>
<gene>
    <name evidence="2" type="ORF">BCR44DRAFT_1288106</name>
</gene>
<feature type="compositionally biased region" description="Gly residues" evidence="1">
    <location>
        <begin position="20"/>
        <end position="31"/>
    </location>
</feature>
<organism evidence="2 3">
    <name type="scientific">Catenaria anguillulae PL171</name>
    <dbReference type="NCBI Taxonomy" id="765915"/>
    <lineage>
        <taxon>Eukaryota</taxon>
        <taxon>Fungi</taxon>
        <taxon>Fungi incertae sedis</taxon>
        <taxon>Blastocladiomycota</taxon>
        <taxon>Blastocladiomycetes</taxon>
        <taxon>Blastocladiales</taxon>
        <taxon>Catenariaceae</taxon>
        <taxon>Catenaria</taxon>
    </lineage>
</organism>
<feature type="region of interest" description="Disordered" evidence="1">
    <location>
        <begin position="114"/>
        <end position="135"/>
    </location>
</feature>
<feature type="compositionally biased region" description="Basic and acidic residues" evidence="1">
    <location>
        <begin position="219"/>
        <end position="232"/>
    </location>
</feature>
<feature type="compositionally biased region" description="Low complexity" evidence="1">
    <location>
        <begin position="394"/>
        <end position="405"/>
    </location>
</feature>
<name>A0A1Y2HA24_9FUNG</name>
<feature type="compositionally biased region" description="Low complexity" evidence="1">
    <location>
        <begin position="568"/>
        <end position="578"/>
    </location>
</feature>
<comment type="caution">
    <text evidence="2">The sequence shown here is derived from an EMBL/GenBank/DDBJ whole genome shotgun (WGS) entry which is preliminary data.</text>
</comment>
<feature type="compositionally biased region" description="Polar residues" evidence="1">
    <location>
        <begin position="52"/>
        <end position="61"/>
    </location>
</feature>
<feature type="region of interest" description="Disordered" evidence="1">
    <location>
        <begin position="832"/>
        <end position="899"/>
    </location>
</feature>
<sequence length="1062" mass="111723">MLGRPSPSPYASSSSARSGSGSGSVGVGLGAGRVPESPFYRRPSAMAPPQGRKSSMPTTLPSAADHAARDQLSSPFSSAAQYQSQVRTSATTPKPSAAAAGAAGFVARPSVPLSNASTTSLHSHATSSRLLSRSSSTSLANGNTLAMSASVPDLRSVVSAQHAQSRTSLHMLSPVPEVRRASTIAAAAVAAPETPTPASRRTTATKADSLGSGTALPPRGDDRTPRPSDRLRSSILGSQQSQQQPTGRPAMASSSNGPPPPTTPFGQRTGSSNLPVHPPLRMSMSMASLPSQSYSTPGTATSTNNGYSHSMNAARESVSRYLDAAADLAQDSATGLISEMSVESLRDENLELKLKLMHYERNMPRDHLDLVNQNIVLTKRVLELQRDLSLANQRSPTHSRTTTSTVANEATSHFRTRTSTASTLTASSTADSDSGSASTSSSTNTSPTSMIRPSADPTSSAFASARRSMTAIGPLSSHHHQHDSTTQEVTPRRDAPRGQVPATPPAVRSHDVFTTPPTVTAHHVRNGITGVPSRMSLVHDPEQVEEDRDEDDQASSRSPLLHRTTVAHAHAHTHANATPRPPSYLSHHRASFDSQASTTSAAAAAASCPLPPSMPMSPASTHSRDARRDSRSSVHSENSSTSSFASQRGLYQRSGTRSPSPHSTSSASTAKTADADTSMADLDRAVRSLSMTESIHLMQPLAGMAHVPDSPEPNRILSPPLAMSAVTPRPPQLKLSATPQDPSMGGRPLRTRLFADHPSVAASTSGQRSSAVADVSIPSYLRSPTLAPLTSPSCASLAFPPTSPAVSTHTSLSEHEEIQVLTQTAADRILGIGTGAGGASSATPATRRSSASTGTVMPAALVTPSVRPSRRPSEATSTGTLSPPTSPTRHTVEYPGTPEAAHVHVRPVRPAADESILSDNTLFMFSGEESDATTLDQMALAEDEDRVIKLTAPPPARAVVRRRSVSGPMIVGRAKAMGTSGRTIESDGRGKAREQAASGIEDQSWCLLRRTRLGMTSDEYLWSGRLTFFCGFWNSCYTCEYFFVPCWFKFSHVWAALGGALT</sequence>
<feature type="compositionally biased region" description="Low complexity" evidence="1">
    <location>
        <begin position="1"/>
        <end position="19"/>
    </location>
</feature>
<protein>
    <submittedName>
        <fullName evidence="2">Uncharacterized protein</fullName>
    </submittedName>
</protein>
<proteinExistence type="predicted"/>
<feature type="compositionally biased region" description="Low complexity" evidence="1">
    <location>
        <begin position="839"/>
        <end position="855"/>
    </location>
</feature>
<reference evidence="2 3" key="1">
    <citation type="submission" date="2016-07" db="EMBL/GenBank/DDBJ databases">
        <title>Pervasive Adenine N6-methylation of Active Genes in Fungi.</title>
        <authorList>
            <consortium name="DOE Joint Genome Institute"/>
            <person name="Mondo S.J."/>
            <person name="Dannebaum R.O."/>
            <person name="Kuo R.C."/>
            <person name="Labutti K."/>
            <person name="Haridas S."/>
            <person name="Kuo A."/>
            <person name="Salamov A."/>
            <person name="Ahrendt S.R."/>
            <person name="Lipzen A."/>
            <person name="Sullivan W."/>
            <person name="Andreopoulos W.B."/>
            <person name="Clum A."/>
            <person name="Lindquist E."/>
            <person name="Daum C."/>
            <person name="Ramamoorthy G.K."/>
            <person name="Gryganskyi A."/>
            <person name="Culley D."/>
            <person name="Magnuson J.K."/>
            <person name="James T.Y."/>
            <person name="O'Malley M.A."/>
            <person name="Stajich J.E."/>
            <person name="Spatafora J.W."/>
            <person name="Visel A."/>
            <person name="Grigoriev I.V."/>
        </authorList>
    </citation>
    <scope>NUCLEOTIDE SEQUENCE [LARGE SCALE GENOMIC DNA]</scope>
    <source>
        <strain evidence="2 3">PL171</strain>
    </source>
</reference>
<feature type="region of interest" description="Disordered" evidence="1">
    <location>
        <begin position="568"/>
        <end position="679"/>
    </location>
</feature>
<feature type="region of interest" description="Disordered" evidence="1">
    <location>
        <begin position="726"/>
        <end position="745"/>
    </location>
</feature>
<dbReference type="AlphaFoldDB" id="A0A1Y2HA24"/>
<feature type="compositionally biased region" description="Low complexity" evidence="1">
    <location>
        <begin position="592"/>
        <end position="608"/>
    </location>
</feature>
<dbReference type="EMBL" id="MCFL01000073">
    <property type="protein sequence ID" value="ORZ30854.1"/>
    <property type="molecule type" value="Genomic_DNA"/>
</dbReference>
<accession>A0A1Y2HA24</accession>
<feature type="compositionally biased region" description="Basic and acidic residues" evidence="1">
    <location>
        <begin position="482"/>
        <end position="496"/>
    </location>
</feature>
<feature type="compositionally biased region" description="Low complexity" evidence="1">
    <location>
        <begin position="417"/>
        <end position="449"/>
    </location>
</feature>
<feature type="region of interest" description="Disordered" evidence="1">
    <location>
        <begin position="188"/>
        <end position="282"/>
    </location>
</feature>